<accession>A0A2P2MYX3</accession>
<sequence length="29" mass="2918">MSPLDRDLVIILSDLPPSHGGMAAAGRGA</sequence>
<proteinExistence type="predicted"/>
<dbReference type="EMBL" id="GGEC01054947">
    <property type="protein sequence ID" value="MBX35431.1"/>
    <property type="molecule type" value="Transcribed_RNA"/>
</dbReference>
<evidence type="ECO:0000313" key="1">
    <source>
        <dbReference type="EMBL" id="MBX35431.1"/>
    </source>
</evidence>
<organism evidence="1">
    <name type="scientific">Rhizophora mucronata</name>
    <name type="common">Asiatic mangrove</name>
    <dbReference type="NCBI Taxonomy" id="61149"/>
    <lineage>
        <taxon>Eukaryota</taxon>
        <taxon>Viridiplantae</taxon>
        <taxon>Streptophyta</taxon>
        <taxon>Embryophyta</taxon>
        <taxon>Tracheophyta</taxon>
        <taxon>Spermatophyta</taxon>
        <taxon>Magnoliopsida</taxon>
        <taxon>eudicotyledons</taxon>
        <taxon>Gunneridae</taxon>
        <taxon>Pentapetalae</taxon>
        <taxon>rosids</taxon>
        <taxon>fabids</taxon>
        <taxon>Malpighiales</taxon>
        <taxon>Rhizophoraceae</taxon>
        <taxon>Rhizophora</taxon>
    </lineage>
</organism>
<protein>
    <submittedName>
        <fullName evidence="1">Uncharacterized protein</fullName>
    </submittedName>
</protein>
<name>A0A2P2MYX3_RHIMU</name>
<reference evidence="1" key="1">
    <citation type="submission" date="2018-02" db="EMBL/GenBank/DDBJ databases">
        <title>Rhizophora mucronata_Transcriptome.</title>
        <authorList>
            <person name="Meera S.P."/>
            <person name="Sreeshan A."/>
            <person name="Augustine A."/>
        </authorList>
    </citation>
    <scope>NUCLEOTIDE SEQUENCE</scope>
    <source>
        <tissue evidence="1">Leaf</tissue>
    </source>
</reference>
<dbReference type="AlphaFoldDB" id="A0A2P2MYX3"/>